<dbReference type="GO" id="GO:0005886">
    <property type="term" value="C:plasma membrane"/>
    <property type="evidence" value="ECO:0007669"/>
    <property type="project" value="TreeGrafter"/>
</dbReference>
<dbReference type="AlphaFoldDB" id="A0A6M2BS76"/>
<dbReference type="InterPro" id="IPR004255">
    <property type="entry name" value="O-acyltransferase_WSD1_N"/>
</dbReference>
<feature type="domain" description="O-acyltransferase WSD1-like N-terminal" evidence="12">
    <location>
        <begin position="4"/>
        <end position="264"/>
    </location>
</feature>
<feature type="compositionally biased region" description="Basic residues" evidence="11">
    <location>
        <begin position="466"/>
        <end position="475"/>
    </location>
</feature>
<comment type="catalytic activity">
    <reaction evidence="10">
        <text>an acyl-CoA + a 1,2-diacyl-sn-glycerol = a triacyl-sn-glycerol + CoA</text>
        <dbReference type="Rhea" id="RHEA:10868"/>
        <dbReference type="ChEBI" id="CHEBI:17815"/>
        <dbReference type="ChEBI" id="CHEBI:57287"/>
        <dbReference type="ChEBI" id="CHEBI:58342"/>
        <dbReference type="ChEBI" id="CHEBI:64615"/>
        <dbReference type="EC" id="2.3.1.20"/>
    </reaction>
</comment>
<dbReference type="Gene3D" id="3.30.559.30">
    <property type="entry name" value="Nonribosomal peptide synthetase, condensation domain"/>
    <property type="match status" value="1"/>
</dbReference>
<evidence type="ECO:0000256" key="9">
    <source>
        <dbReference type="ARBA" id="ARBA00023315"/>
    </source>
</evidence>
<dbReference type="Gene3D" id="3.30.559.10">
    <property type="entry name" value="Chloramphenicol acetyltransferase-like domain"/>
    <property type="match status" value="1"/>
</dbReference>
<evidence type="ECO:0000256" key="10">
    <source>
        <dbReference type="ARBA" id="ARBA00048109"/>
    </source>
</evidence>
<dbReference type="EMBL" id="JAAMOW010000004">
    <property type="protein sequence ID" value="NGY04953.1"/>
    <property type="molecule type" value="Genomic_DNA"/>
</dbReference>
<dbReference type="InterPro" id="IPR009721">
    <property type="entry name" value="O-acyltransferase_WSD1_C"/>
</dbReference>
<accession>A0A6M2BS76</accession>
<dbReference type="GO" id="GO:0001666">
    <property type="term" value="P:response to hypoxia"/>
    <property type="evidence" value="ECO:0007669"/>
    <property type="project" value="TreeGrafter"/>
</dbReference>
<keyword evidence="6 14" id="KW-0808">Transferase</keyword>
<evidence type="ECO:0000256" key="5">
    <source>
        <dbReference type="ARBA" id="ARBA00022516"/>
    </source>
</evidence>
<feature type="domain" description="O-acyltransferase WSD1 C-terminal" evidence="13">
    <location>
        <begin position="303"/>
        <end position="447"/>
    </location>
</feature>
<dbReference type="UniPathway" id="UPA00282"/>
<dbReference type="NCBIfam" id="TIGR02946">
    <property type="entry name" value="acyl_WS_DGAT"/>
    <property type="match status" value="1"/>
</dbReference>
<name>A0A6M2BS76_9GAMM</name>
<dbReference type="GO" id="GO:0006071">
    <property type="term" value="P:glycerol metabolic process"/>
    <property type="evidence" value="ECO:0007669"/>
    <property type="project" value="UniProtKB-KW"/>
</dbReference>
<dbReference type="PANTHER" id="PTHR31650">
    <property type="entry name" value="O-ACYLTRANSFERASE (WSD1-LIKE) FAMILY PROTEIN"/>
    <property type="match status" value="1"/>
</dbReference>
<keyword evidence="9 14" id="KW-0012">Acyltransferase</keyword>
<dbReference type="GO" id="GO:0071731">
    <property type="term" value="P:response to nitric oxide"/>
    <property type="evidence" value="ECO:0007669"/>
    <property type="project" value="TreeGrafter"/>
</dbReference>
<dbReference type="GO" id="GO:0019432">
    <property type="term" value="P:triglyceride biosynthetic process"/>
    <property type="evidence" value="ECO:0007669"/>
    <property type="project" value="UniProtKB-UniPathway"/>
</dbReference>
<evidence type="ECO:0000259" key="12">
    <source>
        <dbReference type="Pfam" id="PF03007"/>
    </source>
</evidence>
<dbReference type="EC" id="2.3.1.20" evidence="4"/>
<keyword evidence="5" id="KW-0444">Lipid biosynthesis</keyword>
<keyword evidence="15" id="KW-1185">Reference proteome</keyword>
<evidence type="ECO:0000256" key="3">
    <source>
        <dbReference type="ARBA" id="ARBA00009587"/>
    </source>
</evidence>
<comment type="caution">
    <text evidence="14">The sequence shown here is derived from an EMBL/GenBank/DDBJ whole genome shotgun (WGS) entry which is preliminary data.</text>
</comment>
<comment type="similarity">
    <text evidence="3">Belongs to the long-chain O-acyltransferase family.</text>
</comment>
<evidence type="ECO:0000256" key="1">
    <source>
        <dbReference type="ARBA" id="ARBA00004771"/>
    </source>
</evidence>
<dbReference type="Pfam" id="PF03007">
    <property type="entry name" value="WS_DGAT_cat"/>
    <property type="match status" value="1"/>
</dbReference>
<evidence type="ECO:0000259" key="13">
    <source>
        <dbReference type="Pfam" id="PF06974"/>
    </source>
</evidence>
<organism evidence="14 15">
    <name type="scientific">Solimonas terrae</name>
    <dbReference type="NCBI Taxonomy" id="1396819"/>
    <lineage>
        <taxon>Bacteria</taxon>
        <taxon>Pseudomonadati</taxon>
        <taxon>Pseudomonadota</taxon>
        <taxon>Gammaproteobacteria</taxon>
        <taxon>Nevskiales</taxon>
        <taxon>Nevskiaceae</taxon>
        <taxon>Solimonas</taxon>
    </lineage>
</organism>
<evidence type="ECO:0000256" key="8">
    <source>
        <dbReference type="ARBA" id="ARBA00023098"/>
    </source>
</evidence>
<gene>
    <name evidence="14" type="ORF">G7Y85_09255</name>
</gene>
<keyword evidence="8" id="KW-0443">Lipid metabolism</keyword>
<dbReference type="InterPro" id="IPR045034">
    <property type="entry name" value="O-acyltransferase_WSD1-like"/>
</dbReference>
<dbReference type="GO" id="GO:0004144">
    <property type="term" value="F:diacylglycerol O-acyltransferase activity"/>
    <property type="evidence" value="ECO:0007669"/>
    <property type="project" value="UniProtKB-EC"/>
</dbReference>
<evidence type="ECO:0000313" key="14">
    <source>
        <dbReference type="EMBL" id="NGY04953.1"/>
    </source>
</evidence>
<evidence type="ECO:0000256" key="4">
    <source>
        <dbReference type="ARBA" id="ARBA00013244"/>
    </source>
</evidence>
<proteinExistence type="inferred from homology"/>
<sequence>MKPLSPLDQMFLLLERRTQPMHVGGLELLTLPKGARAGWLGRQVERLHEATQPKAPFNQRLQRKLGSWYWVEDTRFDLGAHLHHHALPPPGRIRELLALVSELHAVPLDRARPLWEFHVIDGLEDGRFAIYAKIHHAMVDGIAAMRLLRKALSEDAGVDTPPPWMNARRATAGDAPPQGALSNTALLMASLREQAASLPAVSRELYRTIREGRDNPDHVSAFQAPRSILNQRISSARRFAAQSYGLLRIRTIAKAHRVTVNTIVLAMCGSALRRYLLELDALPARPLIAMVPLSLRRDDSDEGNQVAMILANLGTDLADPVKRLAQVQRSVEDARSRCARMGPTATVNYVATVMAPAGINIATGIAPRWQSFNVIISNVPGPKRPLHWNGARLDGMYPVSIITSGLALNITLTSYVDKLEFGVIACPRALPRVQRLLDYFEQGLAELEPPADPATMPVEPVVAKPAPRKRTRKTA</sequence>
<protein>
    <recommendedName>
        <fullName evidence="4">diacylglycerol O-acyltransferase</fullName>
        <ecNumber evidence="4">2.3.1.20</ecNumber>
    </recommendedName>
</protein>
<reference evidence="14 15" key="1">
    <citation type="journal article" date="2014" name="Int. J. Syst. Evol. Microbiol.">
        <title>Solimonas terrae sp. nov., isolated from soil.</title>
        <authorList>
            <person name="Kim S.J."/>
            <person name="Moon J.Y."/>
            <person name="Weon H.Y."/>
            <person name="Ahn J.H."/>
            <person name="Chen W.M."/>
            <person name="Kwon S.W."/>
        </authorList>
    </citation>
    <scope>NUCLEOTIDE SEQUENCE [LARGE SCALE GENOMIC DNA]</scope>
    <source>
        <strain evidence="14 15">KIS83-12</strain>
    </source>
</reference>
<dbReference type="InterPro" id="IPR014292">
    <property type="entry name" value="Acyl_transf_WS/DGAT"/>
</dbReference>
<comment type="pathway">
    <text evidence="2">Lipid metabolism.</text>
</comment>
<evidence type="ECO:0000313" key="15">
    <source>
        <dbReference type="Proteomes" id="UP000472676"/>
    </source>
</evidence>
<dbReference type="SUPFAM" id="SSF52777">
    <property type="entry name" value="CoA-dependent acyltransferases"/>
    <property type="match status" value="2"/>
</dbReference>
<dbReference type="PANTHER" id="PTHR31650:SF1">
    <property type="entry name" value="WAX ESTER SYNTHASE_DIACYLGLYCEROL ACYLTRANSFERASE 4-RELATED"/>
    <property type="match status" value="1"/>
</dbReference>
<keyword evidence="7" id="KW-0319">Glycerol metabolism</keyword>
<comment type="pathway">
    <text evidence="1">Glycerolipid metabolism; triacylglycerol biosynthesis.</text>
</comment>
<dbReference type="GO" id="GO:0051701">
    <property type="term" value="P:biological process involved in interaction with host"/>
    <property type="evidence" value="ECO:0007669"/>
    <property type="project" value="TreeGrafter"/>
</dbReference>
<dbReference type="InterPro" id="IPR023213">
    <property type="entry name" value="CAT-like_dom_sf"/>
</dbReference>
<feature type="region of interest" description="Disordered" evidence="11">
    <location>
        <begin position="449"/>
        <end position="475"/>
    </location>
</feature>
<evidence type="ECO:0000256" key="11">
    <source>
        <dbReference type="SAM" id="MobiDB-lite"/>
    </source>
</evidence>
<evidence type="ECO:0000256" key="7">
    <source>
        <dbReference type="ARBA" id="ARBA00022798"/>
    </source>
</evidence>
<dbReference type="Proteomes" id="UP000472676">
    <property type="component" value="Unassembled WGS sequence"/>
</dbReference>
<dbReference type="Pfam" id="PF06974">
    <property type="entry name" value="WS_DGAT_C"/>
    <property type="match status" value="1"/>
</dbReference>
<evidence type="ECO:0000256" key="6">
    <source>
        <dbReference type="ARBA" id="ARBA00022679"/>
    </source>
</evidence>
<evidence type="ECO:0000256" key="2">
    <source>
        <dbReference type="ARBA" id="ARBA00005189"/>
    </source>
</evidence>